<evidence type="ECO:0000313" key="2">
    <source>
        <dbReference type="Proteomes" id="UP000007730"/>
    </source>
</evidence>
<dbReference type="AlphaFoldDB" id="B6JIG8"/>
<accession>B6JIG8</accession>
<sequence length="61" mass="6884">MELLIPPRHREQFSVLRDSLPTEQAKVGPVTWNGYLRVQTSDQVLIDVLKEELDAQPAVVG</sequence>
<dbReference type="PATRIC" id="fig|504832.7.peg.1060"/>
<dbReference type="Proteomes" id="UP000007730">
    <property type="component" value="Chromosome"/>
</dbReference>
<dbReference type="KEGG" id="ocg:OCA5_c09980"/>
<name>B6JIG8_AFIC5</name>
<keyword evidence="2" id="KW-1185">Reference proteome</keyword>
<gene>
    <name evidence="1" type="ordered locus">OCA5_c09980</name>
</gene>
<evidence type="ECO:0000313" key="1">
    <source>
        <dbReference type="EMBL" id="AEI05717.1"/>
    </source>
</evidence>
<dbReference type="HOGENOM" id="CLU_2918145_0_0_5"/>
<dbReference type="KEGG" id="oca:OCAR_7101"/>
<proteinExistence type="predicted"/>
<dbReference type="EMBL" id="CP002826">
    <property type="protein sequence ID" value="AEI05717.1"/>
    <property type="molecule type" value="Genomic_DNA"/>
</dbReference>
<dbReference type="RefSeq" id="WP_012564234.1">
    <property type="nucleotide sequence ID" value="NC_011386.1"/>
</dbReference>
<dbReference type="eggNOG" id="ENOG5030049">
    <property type="taxonomic scope" value="Bacteria"/>
</dbReference>
<organism evidence="1 2">
    <name type="scientific">Afipia carboxidovorans (strain ATCC 49405 / DSM 1227 / KCTC 32145 / OM5)</name>
    <name type="common">Oligotropha carboxidovorans</name>
    <dbReference type="NCBI Taxonomy" id="504832"/>
    <lineage>
        <taxon>Bacteria</taxon>
        <taxon>Pseudomonadati</taxon>
        <taxon>Pseudomonadota</taxon>
        <taxon>Alphaproteobacteria</taxon>
        <taxon>Hyphomicrobiales</taxon>
        <taxon>Nitrobacteraceae</taxon>
        <taxon>Afipia</taxon>
    </lineage>
</organism>
<protein>
    <submittedName>
        <fullName evidence="1">Uncharacterized protein</fullName>
    </submittedName>
</protein>
<reference evidence="1 2" key="1">
    <citation type="journal article" date="2011" name="J. Bacteriol.">
        <title>Complete genome sequences of the chemolithoautotrophic Oligotropha carboxidovorans strains OM4 and OM5.</title>
        <authorList>
            <person name="Volland S."/>
            <person name="Rachinger M."/>
            <person name="Strittmatter A."/>
            <person name="Daniel R."/>
            <person name="Gottschalk G."/>
            <person name="Meyer O."/>
        </authorList>
    </citation>
    <scope>NUCLEOTIDE SEQUENCE [LARGE SCALE GENOMIC DNA]</scope>
    <source>
        <strain evidence="2">ATCC 49405 / DSM 1227 / KCTC 32145 / OM5</strain>
    </source>
</reference>